<dbReference type="EMBL" id="JAGINW010000001">
    <property type="protein sequence ID" value="MBP2321382.1"/>
    <property type="molecule type" value="Genomic_DNA"/>
</dbReference>
<reference evidence="2 3" key="1">
    <citation type="submission" date="2021-03" db="EMBL/GenBank/DDBJ databases">
        <title>Sequencing the genomes of 1000 actinobacteria strains.</title>
        <authorList>
            <person name="Klenk H.-P."/>
        </authorList>
    </citation>
    <scope>NUCLEOTIDE SEQUENCE [LARGE SCALE GENOMIC DNA]</scope>
    <source>
        <strain evidence="2 3">DSM 46670</strain>
    </source>
</reference>
<comment type="caution">
    <text evidence="2">The sequence shown here is derived from an EMBL/GenBank/DDBJ whole genome shotgun (WGS) entry which is preliminary data.</text>
</comment>
<feature type="transmembrane region" description="Helical" evidence="1">
    <location>
        <begin position="50"/>
        <end position="71"/>
    </location>
</feature>
<evidence type="ECO:0000313" key="3">
    <source>
        <dbReference type="Proteomes" id="UP001519332"/>
    </source>
</evidence>
<sequence length="75" mass="8386">MTRALGRPAFNPAPRFKGISRCPAFSARSCRDSIARAFRVMFGRSEPYPLWVHFTITAMFTAAPLMVLVVATRIP</sequence>
<evidence type="ECO:0000256" key="1">
    <source>
        <dbReference type="SAM" id="Phobius"/>
    </source>
</evidence>
<keyword evidence="3" id="KW-1185">Reference proteome</keyword>
<gene>
    <name evidence="2" type="ORF">JOF56_001767</name>
</gene>
<name>A0ABS4TAC7_9PSEU</name>
<dbReference type="Proteomes" id="UP001519332">
    <property type="component" value="Unassembled WGS sequence"/>
</dbReference>
<keyword evidence="1" id="KW-0472">Membrane</keyword>
<keyword evidence="1" id="KW-1133">Transmembrane helix</keyword>
<evidence type="ECO:0000313" key="2">
    <source>
        <dbReference type="EMBL" id="MBP2321382.1"/>
    </source>
</evidence>
<proteinExistence type="predicted"/>
<organism evidence="2 3">
    <name type="scientific">Kibdelosporangium banguiense</name>
    <dbReference type="NCBI Taxonomy" id="1365924"/>
    <lineage>
        <taxon>Bacteria</taxon>
        <taxon>Bacillati</taxon>
        <taxon>Actinomycetota</taxon>
        <taxon>Actinomycetes</taxon>
        <taxon>Pseudonocardiales</taxon>
        <taxon>Pseudonocardiaceae</taxon>
        <taxon>Kibdelosporangium</taxon>
    </lineage>
</organism>
<protein>
    <submittedName>
        <fullName evidence="2">Uncharacterized protein</fullName>
    </submittedName>
</protein>
<keyword evidence="1" id="KW-0812">Transmembrane</keyword>
<accession>A0ABS4TAC7</accession>